<name>A0A060CUR8_TELVL</name>
<proteinExistence type="predicted"/>
<dbReference type="CTD" id="4509"/>
<protein>
    <submittedName>
        <fullName evidence="2">ATP synthase F0 subunit 8</fullName>
    </submittedName>
</protein>
<reference evidence="2" key="1">
    <citation type="journal article" date="2014" name="Mitochondrial DNA">
        <title>The complete mitochondrial genome of the jumping spider Telamonia vlijmi (Araneae: Salticidae).</title>
        <authorList>
            <person name="Kim J.Y."/>
            <person name="Yoon K.B."/>
            <person name="Park Y.C."/>
        </authorList>
    </citation>
    <scope>NUCLEOTIDE SEQUENCE</scope>
</reference>
<keyword evidence="1" id="KW-0472">Membrane</keyword>
<sequence length="51" mass="6242">MPQLMPLKWVSSVFMFMMMLLVLVELFYYSENFNMLKSNKVELENVVMMKW</sequence>
<dbReference type="RefSeq" id="YP_009040872.1">
    <property type="nucleotide sequence ID" value="NC_024287.1"/>
</dbReference>
<dbReference type="AlphaFoldDB" id="A0A060CUR8"/>
<evidence type="ECO:0000256" key="1">
    <source>
        <dbReference type="SAM" id="Phobius"/>
    </source>
</evidence>
<geneLocation type="mitochondrion" evidence="2"/>
<accession>A0A060CUR8</accession>
<keyword evidence="2" id="KW-0496">Mitochondrion</keyword>
<gene>
    <name evidence="2" type="primary">ATP8</name>
</gene>
<organism evidence="2">
    <name type="scientific">Telamonia vlijmi</name>
    <name type="common">Jumping spider</name>
    <dbReference type="NCBI Taxonomy" id="1112492"/>
    <lineage>
        <taxon>Eukaryota</taxon>
        <taxon>Metazoa</taxon>
        <taxon>Ecdysozoa</taxon>
        <taxon>Arthropoda</taxon>
        <taxon>Chelicerata</taxon>
        <taxon>Arachnida</taxon>
        <taxon>Araneae</taxon>
        <taxon>Araneomorphae</taxon>
        <taxon>Entelegynae</taxon>
        <taxon>Dionycha</taxon>
        <taxon>Salticidae</taxon>
        <taxon>Salticinae</taxon>
        <taxon>Salticoida</taxon>
        <taxon>Plexippini</taxon>
        <taxon>Telamonia</taxon>
    </lineage>
</organism>
<evidence type="ECO:0000313" key="2">
    <source>
        <dbReference type="EMBL" id="AIB04193.1"/>
    </source>
</evidence>
<keyword evidence="1" id="KW-0812">Transmembrane</keyword>
<dbReference type="EMBL" id="KJ598073">
    <property type="protein sequence ID" value="AIB04193.1"/>
    <property type="molecule type" value="Genomic_DNA"/>
</dbReference>
<dbReference type="GeneID" id="19592186"/>
<keyword evidence="1" id="KW-1133">Transmembrane helix</keyword>
<feature type="transmembrane region" description="Helical" evidence="1">
    <location>
        <begin position="12"/>
        <end position="30"/>
    </location>
</feature>